<comment type="caution">
    <text evidence="9">The sequence shown here is derived from an EMBL/GenBank/DDBJ whole genome shotgun (WGS) entry which is preliminary data.</text>
</comment>
<dbReference type="SUPFAM" id="SSF53613">
    <property type="entry name" value="Ribokinase-like"/>
    <property type="match status" value="1"/>
</dbReference>
<evidence type="ECO:0000313" key="9">
    <source>
        <dbReference type="EMBL" id="PRX97220.1"/>
    </source>
</evidence>
<evidence type="ECO:0000313" key="10">
    <source>
        <dbReference type="Proteomes" id="UP000237846"/>
    </source>
</evidence>
<proteinExistence type="inferred from homology"/>
<evidence type="ECO:0000259" key="8">
    <source>
        <dbReference type="Pfam" id="PF00294"/>
    </source>
</evidence>
<dbReference type="InterPro" id="IPR011611">
    <property type="entry name" value="PfkB_dom"/>
</dbReference>
<feature type="domain" description="Carbohydrate kinase PfkB" evidence="8">
    <location>
        <begin position="2"/>
        <end position="324"/>
    </location>
</feature>
<keyword evidence="5" id="KW-0067">ATP-binding</keyword>
<evidence type="ECO:0000256" key="1">
    <source>
        <dbReference type="ARBA" id="ARBA00010688"/>
    </source>
</evidence>
<dbReference type="PANTHER" id="PTHR43085:SF1">
    <property type="entry name" value="PSEUDOURIDINE KINASE-RELATED"/>
    <property type="match status" value="1"/>
</dbReference>
<evidence type="ECO:0000256" key="6">
    <source>
        <dbReference type="RuleBase" id="RU003704"/>
    </source>
</evidence>
<evidence type="ECO:0000256" key="5">
    <source>
        <dbReference type="ARBA" id="ARBA00022840"/>
    </source>
</evidence>
<keyword evidence="4 6" id="KW-0418">Kinase</keyword>
<dbReference type="PANTHER" id="PTHR43085">
    <property type="entry name" value="HEXOKINASE FAMILY MEMBER"/>
    <property type="match status" value="1"/>
</dbReference>
<dbReference type="Gene3D" id="3.40.1190.20">
    <property type="match status" value="1"/>
</dbReference>
<accession>A0A2T0Q0A6</accession>
<gene>
    <name evidence="9" type="ORF">CLV72_106256</name>
</gene>
<keyword evidence="3" id="KW-0547">Nucleotide-binding</keyword>
<dbReference type="GO" id="GO:0005524">
    <property type="term" value="F:ATP binding"/>
    <property type="evidence" value="ECO:0007669"/>
    <property type="project" value="UniProtKB-KW"/>
</dbReference>
<evidence type="ECO:0000256" key="3">
    <source>
        <dbReference type="ARBA" id="ARBA00022741"/>
    </source>
</evidence>
<dbReference type="RefSeq" id="WP_106249088.1">
    <property type="nucleotide sequence ID" value="NZ_PVZC01000006.1"/>
</dbReference>
<sequence>MIVVVGEALIDLIGSAPADAGAPRSGRGAAPPDPVYRAVCGGAPANTAVALARLGVPAALLGRIGADTFGQRLRAHLERNGVRPELLVAAAEPTTLAIATLDDAGRARYDFRVDGTADWQWTPAELPDPLPEGTAALHVGSLAMAVPPGARVLEEWLHRVRAHSAATVSYDPNVRPALAGEPAEAVARVERQLALADIVKASDEDIDHLYPGRDPLDAARDWLARGPALVVVTRGAAGAFALAGPGEPLHAPFVPVDTADTVGAGDAFAAGLLDALGTLGALADRAALRRLCAAPDPANRLGPVLAHAQAVAALSCTRPGADPPYRDELPAGAGAAERAASA</sequence>
<dbReference type="CDD" id="cd01167">
    <property type="entry name" value="bac_FRK"/>
    <property type="match status" value="1"/>
</dbReference>
<dbReference type="GO" id="GO:0008865">
    <property type="term" value="F:fructokinase activity"/>
    <property type="evidence" value="ECO:0007669"/>
    <property type="project" value="UniProtKB-ARBA"/>
</dbReference>
<dbReference type="InterPro" id="IPR050306">
    <property type="entry name" value="PfkB_Carbo_kinase"/>
</dbReference>
<evidence type="ECO:0000256" key="2">
    <source>
        <dbReference type="ARBA" id="ARBA00022679"/>
    </source>
</evidence>
<protein>
    <submittedName>
        <fullName evidence="9">Fructokinase</fullName>
    </submittedName>
</protein>
<comment type="similarity">
    <text evidence="1 6">Belongs to the carbohydrate kinase PfkB family.</text>
</comment>
<dbReference type="AlphaFoldDB" id="A0A2T0Q0A6"/>
<dbReference type="EMBL" id="PVZC01000006">
    <property type="protein sequence ID" value="PRX97220.1"/>
    <property type="molecule type" value="Genomic_DNA"/>
</dbReference>
<dbReference type="PRINTS" id="PR00990">
    <property type="entry name" value="RIBOKINASE"/>
</dbReference>
<dbReference type="OrthoDB" id="9795789at2"/>
<dbReference type="GO" id="GO:0006000">
    <property type="term" value="P:fructose metabolic process"/>
    <property type="evidence" value="ECO:0007669"/>
    <property type="project" value="UniProtKB-ARBA"/>
</dbReference>
<organism evidence="9 10">
    <name type="scientific">Allonocardiopsis opalescens</name>
    <dbReference type="NCBI Taxonomy" id="1144618"/>
    <lineage>
        <taxon>Bacteria</taxon>
        <taxon>Bacillati</taxon>
        <taxon>Actinomycetota</taxon>
        <taxon>Actinomycetes</taxon>
        <taxon>Streptosporangiales</taxon>
        <taxon>Allonocardiopsis</taxon>
    </lineage>
</organism>
<reference evidence="9 10" key="1">
    <citation type="submission" date="2018-03" db="EMBL/GenBank/DDBJ databases">
        <title>Genomic Encyclopedia of Archaeal and Bacterial Type Strains, Phase II (KMG-II): from individual species to whole genera.</title>
        <authorList>
            <person name="Goeker M."/>
        </authorList>
    </citation>
    <scope>NUCLEOTIDE SEQUENCE [LARGE SCALE GENOMIC DNA]</scope>
    <source>
        <strain evidence="9 10">DSM 45601</strain>
    </source>
</reference>
<name>A0A2T0Q0A6_9ACTN</name>
<dbReference type="Pfam" id="PF00294">
    <property type="entry name" value="PfkB"/>
    <property type="match status" value="1"/>
</dbReference>
<dbReference type="Proteomes" id="UP000237846">
    <property type="component" value="Unassembled WGS sequence"/>
</dbReference>
<dbReference type="InterPro" id="IPR029056">
    <property type="entry name" value="Ribokinase-like"/>
</dbReference>
<evidence type="ECO:0000256" key="7">
    <source>
        <dbReference type="SAM" id="MobiDB-lite"/>
    </source>
</evidence>
<keyword evidence="10" id="KW-1185">Reference proteome</keyword>
<keyword evidence="2 6" id="KW-0808">Transferase</keyword>
<dbReference type="PROSITE" id="PS00584">
    <property type="entry name" value="PFKB_KINASES_2"/>
    <property type="match status" value="1"/>
</dbReference>
<dbReference type="PROSITE" id="PS00583">
    <property type="entry name" value="PFKB_KINASES_1"/>
    <property type="match status" value="1"/>
</dbReference>
<feature type="compositionally biased region" description="Low complexity" evidence="7">
    <location>
        <begin position="331"/>
        <end position="342"/>
    </location>
</feature>
<evidence type="ECO:0000256" key="4">
    <source>
        <dbReference type="ARBA" id="ARBA00022777"/>
    </source>
</evidence>
<feature type="region of interest" description="Disordered" evidence="7">
    <location>
        <begin position="319"/>
        <end position="342"/>
    </location>
</feature>
<dbReference type="InterPro" id="IPR002139">
    <property type="entry name" value="Ribo/fructo_kinase"/>
</dbReference>
<dbReference type="InterPro" id="IPR002173">
    <property type="entry name" value="Carboh/pur_kinase_PfkB_CS"/>
</dbReference>